<dbReference type="InterPro" id="IPR039355">
    <property type="entry name" value="Transcription_factor_GATA"/>
</dbReference>
<evidence type="ECO:0000256" key="1">
    <source>
        <dbReference type="ARBA" id="ARBA00004123"/>
    </source>
</evidence>
<evidence type="ECO:0000256" key="10">
    <source>
        <dbReference type="PROSITE-ProRule" id="PRU00094"/>
    </source>
</evidence>
<keyword evidence="5" id="KW-0862">Zinc</keyword>
<evidence type="ECO:0000256" key="7">
    <source>
        <dbReference type="ARBA" id="ARBA00023125"/>
    </source>
</evidence>
<keyword evidence="7" id="KW-0238">DNA-binding</keyword>
<dbReference type="SUPFAM" id="SSF57716">
    <property type="entry name" value="Glucocorticoid receptor-like (DNA-binding domain)"/>
    <property type="match status" value="2"/>
</dbReference>
<feature type="compositionally biased region" description="Polar residues" evidence="11">
    <location>
        <begin position="407"/>
        <end position="417"/>
    </location>
</feature>
<feature type="compositionally biased region" description="Polar residues" evidence="11">
    <location>
        <begin position="27"/>
        <end position="45"/>
    </location>
</feature>
<evidence type="ECO:0000256" key="2">
    <source>
        <dbReference type="ARBA" id="ARBA00022723"/>
    </source>
</evidence>
<keyword evidence="9" id="KW-0539">Nucleus</keyword>
<keyword evidence="3" id="KW-0677">Repeat</keyword>
<evidence type="ECO:0000256" key="5">
    <source>
        <dbReference type="ARBA" id="ARBA00022833"/>
    </source>
</evidence>
<keyword evidence="2" id="KW-0479">Metal-binding</keyword>
<dbReference type="PROSITE" id="PS00344">
    <property type="entry name" value="GATA_ZN_FINGER_1"/>
    <property type="match status" value="2"/>
</dbReference>
<organism evidence="13 14">
    <name type="scientific">Saccoglossus kowalevskii</name>
    <name type="common">Acorn worm</name>
    <dbReference type="NCBI Taxonomy" id="10224"/>
    <lineage>
        <taxon>Eukaryota</taxon>
        <taxon>Metazoa</taxon>
        <taxon>Hemichordata</taxon>
        <taxon>Enteropneusta</taxon>
        <taxon>Harrimaniidae</taxon>
        <taxon>Saccoglossus</taxon>
    </lineage>
</organism>
<dbReference type="PANTHER" id="PTHR10071">
    <property type="entry name" value="TRANSCRIPTION FACTOR GATA FAMILY MEMBER"/>
    <property type="match status" value="1"/>
</dbReference>
<gene>
    <name evidence="14" type="primary">gata4</name>
</gene>
<evidence type="ECO:0000256" key="9">
    <source>
        <dbReference type="ARBA" id="ARBA00023242"/>
    </source>
</evidence>
<comment type="subcellular location">
    <subcellularLocation>
        <location evidence="1">Nucleus</location>
    </subcellularLocation>
</comment>
<name>A0ABM0MEB9_SACKO</name>
<keyword evidence="13" id="KW-1185">Reference proteome</keyword>
<sequence length="516" mass="56155">MELSDSRWVGSESLKSSPNPHHHHHQVANQVETESRQSPENNNQGVRLGSGHNVEERLHSTDQESSPLSGEQAGGRQATTRVMQHSNLGLSLAEPSQLPSSEDVEVFFNHLEQPSASQSSHSHNHSTSMYQTMSMHAAPPTYETPTTFIHTGTSPVYVPTTRAMPLPMHAAPYLQANSATPQSQANSHAVWCPSQPESGYTTQTTHPSPRFTFPPSPPITSTGTLARHNGLNPYATPYDIPWTSFPDGTVLHPNVGNRPGSVVRRTNSDSANAARSIFVDSSNQLAYADFSSFPAEGRECVNCGAMSTPLWRRDGTGHYLCNACGLYHKMNGMNRPLIKPQRRLSGSRHEGISCSNCGTTVTTLWRRNNDGEPVCNACGLYFKQHKVNRPLALKKDTIQTRKRKPKNTNSDKNGNQNMDDKSNIGLSTNSSSSIPVSTIKKEPMYVPSTMASTLLTTNALTALNSQHHSSMIMSPTHALNLTTPEPSPNLQTSTNIFHTGVSPSPPSAVAVSLDNN</sequence>
<dbReference type="SMART" id="SM00401">
    <property type="entry name" value="ZnF_GATA"/>
    <property type="match status" value="2"/>
</dbReference>
<dbReference type="CDD" id="cd00202">
    <property type="entry name" value="ZnF_GATA"/>
    <property type="match status" value="2"/>
</dbReference>
<dbReference type="Gene3D" id="3.30.50.10">
    <property type="entry name" value="Erythroid Transcription Factor GATA-1, subunit A"/>
    <property type="match status" value="2"/>
</dbReference>
<dbReference type="RefSeq" id="XP_006818360.1">
    <property type="nucleotide sequence ID" value="XM_006818297.1"/>
</dbReference>
<evidence type="ECO:0000256" key="11">
    <source>
        <dbReference type="SAM" id="MobiDB-lite"/>
    </source>
</evidence>
<proteinExistence type="predicted"/>
<dbReference type="PANTHER" id="PTHR10071:SF337">
    <property type="entry name" value="GATA-BINDING FACTOR A"/>
    <property type="match status" value="1"/>
</dbReference>
<evidence type="ECO:0000313" key="13">
    <source>
        <dbReference type="Proteomes" id="UP000694865"/>
    </source>
</evidence>
<feature type="domain" description="GATA-type" evidence="12">
    <location>
        <begin position="294"/>
        <end position="348"/>
    </location>
</feature>
<dbReference type="InterPro" id="IPR008013">
    <property type="entry name" value="GATA_N"/>
</dbReference>
<dbReference type="PRINTS" id="PR00619">
    <property type="entry name" value="GATAZNFINGER"/>
</dbReference>
<reference evidence="14" key="1">
    <citation type="submission" date="2025-08" db="UniProtKB">
        <authorList>
            <consortium name="RefSeq"/>
        </authorList>
    </citation>
    <scope>IDENTIFICATION</scope>
    <source>
        <tissue evidence="14">Testes</tissue>
    </source>
</reference>
<dbReference type="Pfam" id="PF05349">
    <property type="entry name" value="GATA-N"/>
    <property type="match status" value="1"/>
</dbReference>
<dbReference type="Pfam" id="PF00320">
    <property type="entry name" value="GATA"/>
    <property type="match status" value="2"/>
</dbReference>
<keyword evidence="6" id="KW-0805">Transcription regulation</keyword>
<evidence type="ECO:0000256" key="6">
    <source>
        <dbReference type="ARBA" id="ARBA00023015"/>
    </source>
</evidence>
<keyword evidence="8" id="KW-0804">Transcription</keyword>
<evidence type="ECO:0000313" key="14">
    <source>
        <dbReference type="RefSeq" id="XP_006818360.1"/>
    </source>
</evidence>
<dbReference type="GeneID" id="100329087"/>
<dbReference type="InterPro" id="IPR013088">
    <property type="entry name" value="Znf_NHR/GATA"/>
</dbReference>
<protein>
    <submittedName>
        <fullName evidence="14">Gata4 transcription factor isoform X1</fullName>
    </submittedName>
</protein>
<feature type="compositionally biased region" description="Basic and acidic residues" evidence="11">
    <location>
        <begin position="53"/>
        <end position="62"/>
    </location>
</feature>
<evidence type="ECO:0000256" key="4">
    <source>
        <dbReference type="ARBA" id="ARBA00022771"/>
    </source>
</evidence>
<keyword evidence="4 10" id="KW-0863">Zinc-finger</keyword>
<feature type="region of interest" description="Disordered" evidence="11">
    <location>
        <begin position="1"/>
        <end position="78"/>
    </location>
</feature>
<evidence type="ECO:0000256" key="8">
    <source>
        <dbReference type="ARBA" id="ARBA00023163"/>
    </source>
</evidence>
<feature type="compositionally biased region" description="Low complexity" evidence="11">
    <location>
        <begin position="423"/>
        <end position="435"/>
    </location>
</feature>
<accession>A0ABM0MEB9</accession>
<dbReference type="InterPro" id="IPR000679">
    <property type="entry name" value="Znf_GATA"/>
</dbReference>
<feature type="region of interest" description="Disordered" evidence="11">
    <location>
        <begin position="392"/>
        <end position="435"/>
    </location>
</feature>
<evidence type="ECO:0000259" key="12">
    <source>
        <dbReference type="PROSITE" id="PS50114"/>
    </source>
</evidence>
<dbReference type="PROSITE" id="PS50114">
    <property type="entry name" value="GATA_ZN_FINGER_2"/>
    <property type="match status" value="2"/>
</dbReference>
<evidence type="ECO:0000256" key="3">
    <source>
        <dbReference type="ARBA" id="ARBA00022737"/>
    </source>
</evidence>
<feature type="domain" description="GATA-type" evidence="12">
    <location>
        <begin position="348"/>
        <end position="401"/>
    </location>
</feature>
<dbReference type="Proteomes" id="UP000694865">
    <property type="component" value="Unplaced"/>
</dbReference>